<geneLocation type="plasmid" evidence="1 2">
    <name>pZMOB01</name>
</geneLocation>
<dbReference type="PANTHER" id="PTHR37807:SF3">
    <property type="entry name" value="OS07G0160300 PROTEIN"/>
    <property type="match status" value="1"/>
</dbReference>
<accession>A0A0H3G8T6</accession>
<dbReference type="AlphaFoldDB" id="A0A0H3G8T6"/>
<dbReference type="InterPro" id="IPR027417">
    <property type="entry name" value="P-loop_NTPase"/>
</dbReference>
<dbReference type="EMBL" id="CP002851">
    <property type="protein sequence ID" value="AEH63577.1"/>
    <property type="molecule type" value="Genomic_DNA"/>
</dbReference>
<gene>
    <name evidence="1" type="ordered locus">Zmob_1775</name>
</gene>
<dbReference type="GO" id="GO:0016301">
    <property type="term" value="F:kinase activity"/>
    <property type="evidence" value="ECO:0007669"/>
    <property type="project" value="UniProtKB-KW"/>
</dbReference>
<dbReference type="Gene3D" id="3.40.50.300">
    <property type="entry name" value="P-loop containing nucleotide triphosphate hydrolases"/>
    <property type="match status" value="1"/>
</dbReference>
<dbReference type="Proteomes" id="UP000001494">
    <property type="component" value="Plasmid pZMOB01"/>
</dbReference>
<dbReference type="HOGENOM" id="CLU_116774_0_0_5"/>
<keyword evidence="1" id="KW-0418">Kinase</keyword>
<keyword evidence="1" id="KW-0614">Plasmid</keyword>
<evidence type="ECO:0000313" key="2">
    <source>
        <dbReference type="Proteomes" id="UP000001494"/>
    </source>
</evidence>
<organism evidence="1 2">
    <name type="scientific">Zymomonas mobilis subsp. mobilis (strain ATCC 10988 / DSM 424 / LMG 404 / NCIMB 8938 / NRRL B-806 / ZM1)</name>
    <dbReference type="NCBI Taxonomy" id="555217"/>
    <lineage>
        <taxon>Bacteria</taxon>
        <taxon>Pseudomonadati</taxon>
        <taxon>Pseudomonadota</taxon>
        <taxon>Alphaproteobacteria</taxon>
        <taxon>Sphingomonadales</taxon>
        <taxon>Zymomonadaceae</taxon>
        <taxon>Zymomonas</taxon>
    </lineage>
</organism>
<proteinExistence type="predicted"/>
<keyword evidence="1" id="KW-0808">Transferase</keyword>
<dbReference type="OrthoDB" id="3819922at2"/>
<dbReference type="Pfam" id="PF13671">
    <property type="entry name" value="AAA_33"/>
    <property type="match status" value="1"/>
</dbReference>
<dbReference type="PANTHER" id="PTHR37807">
    <property type="entry name" value="OS07G0160300 PROTEIN"/>
    <property type="match status" value="1"/>
</dbReference>
<dbReference type="SUPFAM" id="SSF52540">
    <property type="entry name" value="P-loop containing nucleoside triphosphate hydrolases"/>
    <property type="match status" value="1"/>
</dbReference>
<sequence length="172" mass="19382">MLIVFTGLPGCGKTTIAQLLSKKLSAVYIRVDEIEQAIKYSNVLRDDIGSVGYEVASYLARSNLNLGTMVIVDCVNPVFESREMFYQTGKETNSSVIDVEVVCSDPVEHRRRIEFRLADIPGHKVPEWDAIWEMEYTPWSSPRLIIDTAICSSDDALSKISDYLRLKSRSIT</sequence>
<dbReference type="RefSeq" id="WP_014466412.1">
    <property type="nucleotide sequence ID" value="NC_017180.1"/>
</dbReference>
<protein>
    <submittedName>
        <fullName evidence="1">Kinase</fullName>
    </submittedName>
</protein>
<reference evidence="1 2" key="1">
    <citation type="journal article" date="2011" name="J. Bacteriol.">
        <title>Genome sequence of the ethanol-producing Zymomonas mobilis subsp. mobilis lectotype strain ATCC 10988.</title>
        <authorList>
            <person name="Pappas K.M."/>
            <person name="Kouvelis V.N."/>
            <person name="Saunders E."/>
            <person name="Brettin T.S."/>
            <person name="Bruce D."/>
            <person name="Detter C."/>
            <person name="Balakireva M."/>
            <person name="Han C.S."/>
            <person name="Savvakis G."/>
            <person name="Kyrpides N.C."/>
            <person name="Typas M.A."/>
        </authorList>
    </citation>
    <scope>NUCLEOTIDE SEQUENCE [LARGE SCALE GENOMIC DNA]</scope>
    <source>
        <strain evidence="2">ATCC 10988 / DSM 424 / CCUG 17860 / LMG 404 / NCIMB 8938 / NRRL B-806 / ZM1</strain>
        <plasmid evidence="1">pZMOB01</plasmid>
    </source>
</reference>
<name>A0A0H3G8T6_ZYMMA</name>
<evidence type="ECO:0000313" key="1">
    <source>
        <dbReference type="EMBL" id="AEH63577.1"/>
    </source>
</evidence>
<dbReference type="KEGG" id="zmm:Zmob_1775"/>